<dbReference type="GO" id="GO:0016887">
    <property type="term" value="F:ATP hydrolysis activity"/>
    <property type="evidence" value="ECO:0007669"/>
    <property type="project" value="TreeGrafter"/>
</dbReference>
<dbReference type="Gene3D" id="3.40.50.300">
    <property type="entry name" value="P-loop containing nucleotide triphosphate hydrolases"/>
    <property type="match status" value="1"/>
</dbReference>
<dbReference type="InterPro" id="IPR014001">
    <property type="entry name" value="Helicase_ATP-bd"/>
</dbReference>
<name>A0A383CED0_9ZZZZ</name>
<evidence type="ECO:0000259" key="1">
    <source>
        <dbReference type="PROSITE" id="PS51192"/>
    </source>
</evidence>
<dbReference type="SUPFAM" id="SSF52540">
    <property type="entry name" value="P-loop containing nucleoside triphosphate hydrolases"/>
    <property type="match status" value="1"/>
</dbReference>
<accession>A0A383CED0</accession>
<evidence type="ECO:0000313" key="2">
    <source>
        <dbReference type="EMBL" id="SVE30399.1"/>
    </source>
</evidence>
<reference evidence="2" key="1">
    <citation type="submission" date="2018-05" db="EMBL/GenBank/DDBJ databases">
        <authorList>
            <person name="Lanie J.A."/>
            <person name="Ng W.-L."/>
            <person name="Kazmierczak K.M."/>
            <person name="Andrzejewski T.M."/>
            <person name="Davidsen T.M."/>
            <person name="Wayne K.J."/>
            <person name="Tettelin H."/>
            <person name="Glass J.I."/>
            <person name="Rusch D."/>
            <person name="Podicherti R."/>
            <person name="Tsui H.-C.T."/>
            <person name="Winkler M.E."/>
        </authorList>
    </citation>
    <scope>NUCLEOTIDE SEQUENCE</scope>
</reference>
<dbReference type="PROSITE" id="PS51192">
    <property type="entry name" value="HELICASE_ATP_BIND_1"/>
    <property type="match status" value="1"/>
</dbReference>
<sequence>THKGSRELTRSVDLPADPFFTKITSYMQYKSPGQKAAVRAALTIPEDGALLAILPTGTGKTEIALALARTARQQTTVIVIPTITLAHDFEKRFREVYETEEPFAWVGTTTDDDRTKLQERFVTGQQPILVITPDSLEKRLRDTIKNAAGAGRLRALVIDEAHLFTQWGRSFKPQYREMAALRKEILERARDVPDQEGFRTVLLSATVGAAELKDLHHHFSSPGPFSVVAANSFRREHDYWV</sequence>
<gene>
    <name evidence="2" type="ORF">METZ01_LOCUS483253</name>
</gene>
<feature type="non-terminal residue" evidence="2">
    <location>
        <position position="241"/>
    </location>
</feature>
<proteinExistence type="predicted"/>
<dbReference type="PANTHER" id="PTHR47962:SF5">
    <property type="entry name" value="ATP-DEPENDENT HELICASE LHR-RELATED"/>
    <property type="match status" value="1"/>
</dbReference>
<feature type="non-terminal residue" evidence="2">
    <location>
        <position position="1"/>
    </location>
</feature>
<dbReference type="Pfam" id="PF00270">
    <property type="entry name" value="DEAD"/>
    <property type="match status" value="1"/>
</dbReference>
<dbReference type="SMART" id="SM00487">
    <property type="entry name" value="DEXDc"/>
    <property type="match status" value="1"/>
</dbReference>
<feature type="domain" description="Helicase ATP-binding" evidence="1">
    <location>
        <begin position="41"/>
        <end position="225"/>
    </location>
</feature>
<dbReference type="InterPro" id="IPR052511">
    <property type="entry name" value="ATP-dep_Helicase"/>
</dbReference>
<organism evidence="2">
    <name type="scientific">marine metagenome</name>
    <dbReference type="NCBI Taxonomy" id="408172"/>
    <lineage>
        <taxon>unclassified sequences</taxon>
        <taxon>metagenomes</taxon>
        <taxon>ecological metagenomes</taxon>
    </lineage>
</organism>
<dbReference type="GO" id="GO:0003677">
    <property type="term" value="F:DNA binding"/>
    <property type="evidence" value="ECO:0007669"/>
    <property type="project" value="TreeGrafter"/>
</dbReference>
<dbReference type="AlphaFoldDB" id="A0A383CED0"/>
<protein>
    <recommendedName>
        <fullName evidence="1">Helicase ATP-binding domain-containing protein</fullName>
    </recommendedName>
</protein>
<dbReference type="PANTHER" id="PTHR47962">
    <property type="entry name" value="ATP-DEPENDENT HELICASE LHR-RELATED-RELATED"/>
    <property type="match status" value="1"/>
</dbReference>
<dbReference type="EMBL" id="UINC01208041">
    <property type="protein sequence ID" value="SVE30399.1"/>
    <property type="molecule type" value="Genomic_DNA"/>
</dbReference>
<dbReference type="InterPro" id="IPR027417">
    <property type="entry name" value="P-loop_NTPase"/>
</dbReference>
<dbReference type="GO" id="GO:0005524">
    <property type="term" value="F:ATP binding"/>
    <property type="evidence" value="ECO:0007669"/>
    <property type="project" value="InterPro"/>
</dbReference>
<dbReference type="InterPro" id="IPR011545">
    <property type="entry name" value="DEAD/DEAH_box_helicase_dom"/>
</dbReference>